<dbReference type="KEGG" id="ret:RHE_PA00032"/>
<dbReference type="EMBL" id="CP000134">
    <property type="protein sequence ID" value="ABC92901.1"/>
    <property type="molecule type" value="Genomic_DNA"/>
</dbReference>
<sequence>MLSSKQCRQLFYYESYNRNASLSAIETQFQHTPIAFTILHDRICLVRFTTSGRLRFVPTSTTTAKFMQVFALSKPRNVHKTQLLHQHHQLRARVFSERLGWEVKVVDGQASGFETLDPTYIVAASNNGYRRTG</sequence>
<reference evidence="1 2" key="1">
    <citation type="journal article" date="2006" name="Proc. Natl. Acad. Sci. U.S.A.">
        <title>The partitioned Rhizobium etli genome: genetic and metabolic redundancy in seven interacting replicons.</title>
        <authorList>
            <person name="Gonzalez V."/>
            <person name="Santamaria R.I."/>
            <person name="Bustos P."/>
            <person name="Hernandez-Gonzalez I."/>
            <person name="Medrano-Soto A."/>
            <person name="Moreno-Hagelsieb G."/>
            <person name="Janga S.C."/>
            <person name="Ramirez M.A."/>
            <person name="Jimenez-Jacinto V."/>
            <person name="Collado-Vides J."/>
            <person name="Davila G."/>
        </authorList>
    </citation>
    <scope>NUCLEOTIDE SEQUENCE [LARGE SCALE GENOMIC DNA]</scope>
    <source>
        <strain evidence="2">ATCC 51251 / DSM 11541 / JCM 21823 / NBRC 15573 / CFN 42</strain>
    </source>
</reference>
<keyword evidence="1" id="KW-0614">Plasmid</keyword>
<dbReference type="Gene3D" id="3.40.630.30">
    <property type="match status" value="1"/>
</dbReference>
<dbReference type="Proteomes" id="UP000001936">
    <property type="component" value="Plasmid p42a"/>
</dbReference>
<geneLocation type="plasmid" evidence="1 2">
    <name>p42a</name>
</geneLocation>
<evidence type="ECO:0000313" key="2">
    <source>
        <dbReference type="Proteomes" id="UP000001936"/>
    </source>
</evidence>
<evidence type="ECO:0000313" key="1">
    <source>
        <dbReference type="EMBL" id="ABC92901.1"/>
    </source>
</evidence>
<dbReference type="GO" id="GO:0016740">
    <property type="term" value="F:transferase activity"/>
    <property type="evidence" value="ECO:0007669"/>
    <property type="project" value="InterPro"/>
</dbReference>
<organism evidence="1 2">
    <name type="scientific">Rhizobium etli (strain ATCC 51251 / DSM 11541 / JCM 21823 / NBRC 15573 / CFN 42)</name>
    <dbReference type="NCBI Taxonomy" id="347834"/>
    <lineage>
        <taxon>Bacteria</taxon>
        <taxon>Pseudomonadati</taxon>
        <taxon>Pseudomonadota</taxon>
        <taxon>Alphaproteobacteria</taxon>
        <taxon>Hyphomicrobiales</taxon>
        <taxon>Rhizobiaceae</taxon>
        <taxon>Rhizobium/Agrobacterium group</taxon>
        <taxon>Rhizobium</taxon>
    </lineage>
</organism>
<dbReference type="RefSeq" id="WP_011427336.1">
    <property type="nucleotide sequence ID" value="NC_007762.1"/>
</dbReference>
<keyword evidence="2" id="KW-1185">Reference proteome</keyword>
<protein>
    <submittedName>
        <fullName evidence="1">Hypothetical conserved protein</fullName>
    </submittedName>
</protein>
<proteinExistence type="predicted"/>
<accession>Q2K2C1</accession>
<dbReference type="InterPro" id="IPR001690">
    <property type="entry name" value="Autoind_synthase"/>
</dbReference>
<dbReference type="Pfam" id="PF00765">
    <property type="entry name" value="Autoind_synth"/>
    <property type="match status" value="1"/>
</dbReference>
<gene>
    <name evidence="1" type="ordered locus">RHE_PA00032</name>
</gene>
<dbReference type="HOGENOM" id="CLU_1905021_0_0_5"/>
<dbReference type="AlphaFoldDB" id="Q2K2C1"/>
<name>Q2K2C1_RHIEC</name>